<dbReference type="InterPro" id="IPR047520">
    <property type="entry name" value="XPF_nuclease"/>
</dbReference>
<keyword evidence="6" id="KW-0378">Hydrolase</keyword>
<evidence type="ECO:0000256" key="8">
    <source>
        <dbReference type="ARBA" id="ARBA00023204"/>
    </source>
</evidence>
<dbReference type="GO" id="GO:0000110">
    <property type="term" value="C:nucleotide-excision repair factor 1 complex"/>
    <property type="evidence" value="ECO:0007669"/>
    <property type="project" value="EnsemblFungi"/>
</dbReference>
<dbReference type="InterPro" id="IPR006167">
    <property type="entry name" value="XPF"/>
</dbReference>
<comment type="similarity">
    <text evidence="2">Belongs to the XPF family.</text>
</comment>
<dbReference type="GeneID" id="25278466"/>
<comment type="caution">
    <text evidence="12">The sequence shown here is derived from an EMBL/GenBank/DDBJ whole genome shotgun (WGS) entry which is preliminary data.</text>
</comment>
<dbReference type="STRING" id="1182545.A0A072Q243"/>
<evidence type="ECO:0000313" key="12">
    <source>
        <dbReference type="EMBL" id="KEF61960.1"/>
    </source>
</evidence>
<sequence length="947" mass="106091">MPAASSQPPVKLSLPLQFQQEIYHLLRSEDVLVILARGLGLLKILTNLLHSYDAAGNSLVIIVGAEDRENEWIGEALAEHYAVSRSPLAKGLRVINTDKATVSAREKIYAEGGIVSVTSRILIVDLLSKLLDPETVTGLIVLHAERVVATSSEAFIVRIFRQYNKIGFLKAFTDAPEPLNSSYAPLASMMRNLFLRKPSLWPRFHVSIAQSLEGKKKADVIELEVPMTSAMQTIQTAVMECVEASIGELKKANTGLEMEDWTLDSALHQNFDAIVRRQLDPVWHRVSYRTKQIANDLTVLRSILHSLLSYDSVSLLKYLDTVLATHSPPPGSTRQNQSPWLFLDAASTIFSTAKDRVYSGKAEDGGALPTLRLPDSLTPVLEEQPKWAVLAEILEEIEVDSYLNPTLRDDSSDAVLIMCNDQRTCRQVREYLQTMHVKPLAQDSNNGMAPHVVEAEEERGSAEFMMRRKLREYLGWRRTFAQVSASLFEENQKSLSDIKTHSGTAVARLNSKAPANKRRRVRGGGSAGINPSRTASGAVAIIEDRAAQVADLLAELRPTEAETLQKEDVVVDDLNEASDSFFELYSPDDQILVHPYDGDQDDQLLEEVRPKHIIMYSPSPEFIRRVEVYRSSHTERSVRAYFMYYGGSVEEQRYLSAVRREKDAFTKLIRERGSMAVTLSDAGNVDPQEAFLRTVNTRIAGGGRLAATAAPPTVVVDVREFRSALPSLLHGRNMQIVPCQLTVGDYVLSPTICIERKSVGDLISSFKNGRLFNQAETMLQHYKYPFLLIEFDHNKSFTLDPFADLTSVSTLKMPGGENKDLQSRIVLLTLAFPRLKIIWSSSPYQTAEIFEELKKQQEEPDPMRAVQIGLADDEDPEERTFNMGPQDLLRTIPGVSNKNASRLYLEKKNILEIANMSLEELDPLVGREAGRQIVRFFTRSVFEDEDD</sequence>
<dbReference type="NCBIfam" id="TIGR00596">
    <property type="entry name" value="rad1"/>
    <property type="match status" value="1"/>
</dbReference>
<reference evidence="12 13" key="1">
    <citation type="submission" date="2013-03" db="EMBL/GenBank/DDBJ databases">
        <title>The Genome Sequence of Exophiala aquamarina CBS 119918.</title>
        <authorList>
            <consortium name="The Broad Institute Genomics Platform"/>
            <person name="Cuomo C."/>
            <person name="de Hoog S."/>
            <person name="Gorbushina A."/>
            <person name="Walker B."/>
            <person name="Young S.K."/>
            <person name="Zeng Q."/>
            <person name="Gargeya S."/>
            <person name="Fitzgerald M."/>
            <person name="Haas B."/>
            <person name="Abouelleil A."/>
            <person name="Allen A.W."/>
            <person name="Alvarado L."/>
            <person name="Arachchi H.M."/>
            <person name="Berlin A.M."/>
            <person name="Chapman S.B."/>
            <person name="Gainer-Dewar J."/>
            <person name="Goldberg J."/>
            <person name="Griggs A."/>
            <person name="Gujja S."/>
            <person name="Hansen M."/>
            <person name="Howarth C."/>
            <person name="Imamovic A."/>
            <person name="Ireland A."/>
            <person name="Larimer J."/>
            <person name="McCowan C."/>
            <person name="Murphy C."/>
            <person name="Pearson M."/>
            <person name="Poon T.W."/>
            <person name="Priest M."/>
            <person name="Roberts A."/>
            <person name="Saif S."/>
            <person name="Shea T."/>
            <person name="Sisk P."/>
            <person name="Sykes S."/>
            <person name="Wortman J."/>
            <person name="Nusbaum C."/>
            <person name="Birren B."/>
        </authorList>
    </citation>
    <scope>NUCLEOTIDE SEQUENCE [LARGE SCALE GENOMIC DNA]</scope>
    <source>
        <strain evidence="12 13">CBS 119918</strain>
    </source>
</reference>
<proteinExistence type="inferred from homology"/>
<evidence type="ECO:0000256" key="4">
    <source>
        <dbReference type="ARBA" id="ARBA00022759"/>
    </source>
</evidence>
<protein>
    <submittedName>
        <fullName evidence="12">DNA excision repair protein ERCC-4</fullName>
    </submittedName>
</protein>
<dbReference type="EMBL" id="AMGV01000002">
    <property type="protein sequence ID" value="KEF61960.1"/>
    <property type="molecule type" value="Genomic_DNA"/>
</dbReference>
<evidence type="ECO:0000313" key="13">
    <source>
        <dbReference type="Proteomes" id="UP000027920"/>
    </source>
</evidence>
<dbReference type="InterPro" id="IPR011335">
    <property type="entry name" value="Restrct_endonuc-II-like"/>
</dbReference>
<evidence type="ECO:0000256" key="5">
    <source>
        <dbReference type="ARBA" id="ARBA00022763"/>
    </source>
</evidence>
<dbReference type="Gene3D" id="1.10.150.20">
    <property type="entry name" value="5' to 3' exonuclease, C-terminal subdomain"/>
    <property type="match status" value="1"/>
</dbReference>
<organism evidence="12 13">
    <name type="scientific">Exophiala aquamarina CBS 119918</name>
    <dbReference type="NCBI Taxonomy" id="1182545"/>
    <lineage>
        <taxon>Eukaryota</taxon>
        <taxon>Fungi</taxon>
        <taxon>Dikarya</taxon>
        <taxon>Ascomycota</taxon>
        <taxon>Pezizomycotina</taxon>
        <taxon>Eurotiomycetes</taxon>
        <taxon>Chaetothyriomycetidae</taxon>
        <taxon>Chaetothyriales</taxon>
        <taxon>Herpotrichiellaceae</taxon>
        <taxon>Exophiala</taxon>
    </lineage>
</organism>
<keyword evidence="13" id="KW-1185">Reference proteome</keyword>
<dbReference type="GO" id="GO:0000724">
    <property type="term" value="P:double-strand break repair via homologous recombination"/>
    <property type="evidence" value="ECO:0007669"/>
    <property type="project" value="EnsemblFungi"/>
</dbReference>
<dbReference type="GO" id="GO:0000736">
    <property type="term" value="P:double-strand break repair via single-strand annealing, removal of nonhomologous ends"/>
    <property type="evidence" value="ECO:0007669"/>
    <property type="project" value="TreeGrafter"/>
</dbReference>
<dbReference type="Pfam" id="PF02732">
    <property type="entry name" value="ERCC4"/>
    <property type="match status" value="1"/>
</dbReference>
<dbReference type="AlphaFoldDB" id="A0A072Q243"/>
<dbReference type="GO" id="GO:0000712">
    <property type="term" value="P:resolution of meiotic recombination intermediates"/>
    <property type="evidence" value="ECO:0007669"/>
    <property type="project" value="TreeGrafter"/>
</dbReference>
<keyword evidence="8" id="KW-0234">DNA repair</keyword>
<keyword evidence="3" id="KW-0540">Nuclease</keyword>
<comment type="subcellular location">
    <subcellularLocation>
        <location evidence="1">Nucleus</location>
    </subcellularLocation>
</comment>
<dbReference type="GO" id="GO:0003697">
    <property type="term" value="F:single-stranded DNA binding"/>
    <property type="evidence" value="ECO:0007669"/>
    <property type="project" value="InterPro"/>
</dbReference>
<dbReference type="RefSeq" id="XP_013264550.1">
    <property type="nucleotide sequence ID" value="XM_013409096.1"/>
</dbReference>
<dbReference type="InterPro" id="IPR006166">
    <property type="entry name" value="ERCC4_domain"/>
</dbReference>
<feature type="domain" description="ERCC4" evidence="11">
    <location>
        <begin position="713"/>
        <end position="793"/>
    </location>
</feature>
<dbReference type="OrthoDB" id="361020at2759"/>
<keyword evidence="5" id="KW-0227">DNA damage</keyword>
<evidence type="ECO:0000256" key="6">
    <source>
        <dbReference type="ARBA" id="ARBA00022801"/>
    </source>
</evidence>
<dbReference type="PANTHER" id="PTHR10150:SF0">
    <property type="entry name" value="DNA REPAIR ENDONUCLEASE XPF"/>
    <property type="match status" value="1"/>
</dbReference>
<evidence type="ECO:0000256" key="10">
    <source>
        <dbReference type="SAM" id="MobiDB-lite"/>
    </source>
</evidence>
<feature type="region of interest" description="Disordered" evidence="10">
    <location>
        <begin position="510"/>
        <end position="530"/>
    </location>
</feature>
<dbReference type="HOGENOM" id="CLU_002265_2_0_1"/>
<evidence type="ECO:0000259" key="11">
    <source>
        <dbReference type="SMART" id="SM00891"/>
    </source>
</evidence>
<dbReference type="GO" id="GO:1990599">
    <property type="term" value="F:3' overhang single-stranded DNA endodeoxyribonuclease activity"/>
    <property type="evidence" value="ECO:0007669"/>
    <property type="project" value="EnsemblFungi"/>
</dbReference>
<dbReference type="GO" id="GO:0007534">
    <property type="term" value="P:gene conversion at mating-type locus"/>
    <property type="evidence" value="ECO:0007669"/>
    <property type="project" value="EnsemblFungi"/>
</dbReference>
<evidence type="ECO:0000256" key="9">
    <source>
        <dbReference type="ARBA" id="ARBA00023242"/>
    </source>
</evidence>
<evidence type="ECO:0000256" key="2">
    <source>
        <dbReference type="ARBA" id="ARBA00010015"/>
    </source>
</evidence>
<dbReference type="PANTHER" id="PTHR10150">
    <property type="entry name" value="DNA REPAIR ENDONUCLEASE XPF"/>
    <property type="match status" value="1"/>
</dbReference>
<dbReference type="CDD" id="cd20078">
    <property type="entry name" value="XPF_nuclease_XPF_euk"/>
    <property type="match status" value="1"/>
</dbReference>
<accession>A0A072Q243</accession>
<evidence type="ECO:0000256" key="7">
    <source>
        <dbReference type="ARBA" id="ARBA00023125"/>
    </source>
</evidence>
<dbReference type="SMART" id="SM00891">
    <property type="entry name" value="ERCC4"/>
    <property type="match status" value="1"/>
</dbReference>
<keyword evidence="7" id="KW-0238">DNA-binding</keyword>
<evidence type="ECO:0000256" key="3">
    <source>
        <dbReference type="ARBA" id="ARBA00022722"/>
    </source>
</evidence>
<evidence type="ECO:0000256" key="1">
    <source>
        <dbReference type="ARBA" id="ARBA00004123"/>
    </source>
</evidence>
<keyword evidence="4" id="KW-0255">Endonuclease</keyword>
<dbReference type="SUPFAM" id="SSF52980">
    <property type="entry name" value="Restriction endonuclease-like"/>
    <property type="match status" value="1"/>
</dbReference>
<dbReference type="FunFam" id="3.40.50.10130:FF:000002">
    <property type="entry name" value="DNA repair endonuclease XPF"/>
    <property type="match status" value="1"/>
</dbReference>
<dbReference type="Proteomes" id="UP000027920">
    <property type="component" value="Unassembled WGS sequence"/>
</dbReference>
<dbReference type="VEuPathDB" id="FungiDB:A1O9_03532"/>
<dbReference type="Gene3D" id="3.40.50.10130">
    <property type="match status" value="1"/>
</dbReference>
<dbReference type="GO" id="GO:0003684">
    <property type="term" value="F:damaged DNA binding"/>
    <property type="evidence" value="ECO:0007669"/>
    <property type="project" value="TreeGrafter"/>
</dbReference>
<dbReference type="SUPFAM" id="SSF47781">
    <property type="entry name" value="RuvA domain 2-like"/>
    <property type="match status" value="1"/>
</dbReference>
<dbReference type="GO" id="GO:1901255">
    <property type="term" value="P:nucleotide-excision repair involved in interstrand cross-link repair"/>
    <property type="evidence" value="ECO:0007669"/>
    <property type="project" value="EnsemblFungi"/>
</dbReference>
<name>A0A072Q243_9EURO</name>
<keyword evidence="9" id="KW-0539">Nucleus</keyword>
<dbReference type="InterPro" id="IPR010994">
    <property type="entry name" value="RuvA_2-like"/>
</dbReference>
<gene>
    <name evidence="12" type="ORF">A1O9_03532</name>
</gene>